<proteinExistence type="predicted"/>
<dbReference type="InterPro" id="IPR025409">
    <property type="entry name" value="DUF4303"/>
</dbReference>
<organism evidence="1 2">
    <name type="scientific">Pelistega ratti</name>
    <dbReference type="NCBI Taxonomy" id="2652177"/>
    <lineage>
        <taxon>Bacteria</taxon>
        <taxon>Pseudomonadati</taxon>
        <taxon>Pseudomonadota</taxon>
        <taxon>Betaproteobacteria</taxon>
        <taxon>Burkholderiales</taxon>
        <taxon>Alcaligenaceae</taxon>
        <taxon>Pelistega</taxon>
    </lineage>
</organism>
<dbReference type="Pfam" id="PF14136">
    <property type="entry name" value="DUF4303"/>
    <property type="match status" value="1"/>
</dbReference>
<gene>
    <name evidence="1" type="ORF">F9B74_03855</name>
</gene>
<reference evidence="1 2" key="1">
    <citation type="submission" date="2020-02" db="EMBL/GenBank/DDBJ databases">
        <title>Pelistega sp. NLN82 were isolated from wild rodents of the Hainan Island.</title>
        <authorList>
            <person name="Niu N."/>
            <person name="Zhou J."/>
        </authorList>
    </citation>
    <scope>NUCLEOTIDE SEQUENCE [LARGE SCALE GENOMIC DNA]</scope>
    <source>
        <strain evidence="1 2">NLN82</strain>
    </source>
</reference>
<evidence type="ECO:0000313" key="1">
    <source>
        <dbReference type="EMBL" id="NEN75462.1"/>
    </source>
</evidence>
<evidence type="ECO:0000313" key="2">
    <source>
        <dbReference type="Proteomes" id="UP000477651"/>
    </source>
</evidence>
<protein>
    <submittedName>
        <fullName evidence="1">DUF4303 domain-containing protein</fullName>
    </submittedName>
</protein>
<keyword evidence="2" id="KW-1185">Reference proteome</keyword>
<dbReference type="EMBL" id="JAAGYR010000005">
    <property type="protein sequence ID" value="NEN75462.1"/>
    <property type="molecule type" value="Genomic_DNA"/>
</dbReference>
<dbReference type="RefSeq" id="WP_163764123.1">
    <property type="nucleotide sequence ID" value="NZ_JAAGYR010000005.1"/>
</dbReference>
<comment type="caution">
    <text evidence="1">The sequence shown here is derived from an EMBL/GenBank/DDBJ whole genome shotgun (WGS) entry which is preliminary data.</text>
</comment>
<accession>A0A6L9Y4R3</accession>
<dbReference type="Proteomes" id="UP000477651">
    <property type="component" value="Unassembled WGS sequence"/>
</dbReference>
<sequence>MNISEFNSLVNEIRIAVTYYVKELFDNHPNEDFYYIALITSGEAHSPILSAWSYQGLYKLSENDKEEEQLIKWSYADSPYTMYKNDYFHKVEQIFESRDIEDLNEKDSNDEFDFRINAMVAAMQQADANGVFGSGESRLNLLINVEIMPPDETNVIRAKELNPKNSKILPIWIEEAGEE</sequence>
<dbReference type="AlphaFoldDB" id="A0A6L9Y4R3"/>
<name>A0A6L9Y4R3_9BURK</name>